<sequence>MRTLTADSEEQLTGREIRRLTARAAAAHSGRGGVEVLSSVAYAVVCVAVTVGLVVGIADAVRGVVTLSSDAQDPDVVLSLDAVRAMLWTVVGALSVSLAARLGPVGVSDAGVRWWVPTGVDRSGLLVGSWWSTLATWTVGTSVAATTVAGVTGVPVTAAALGGVALVGAAAGALLVAAVGVLQAHGLARAARRAADGLVALVPVLGVLWIVVVGSGRWSGPGDGGVAGPAPTSGLWLVAVVLAVAALVVVLVWRRSLGRLSASVLAERAGTAQHAGAATLSLDTRELARALGRGRAVRARRPSRRLRVVRGPRTALLVAEALALARTPGLLLAVPALACSAVVAQQVPALRDGAGLVVVTAVVGLRAAQTGARGASEADVSPALDAMLPLGSRTTRVLRTVFPAVVSGVVLLAALAPAVVAAGAPLGPWVLLLLHAGAGFGAAAVRGAYRRPPDWSAPLLATPAGALPTGAVSSALRGPDLALVVVVPLAVAIVVGAASWGVVVAQAVVAVGAVVVASWVPAPDHG</sequence>
<feature type="transmembrane region" description="Helical" evidence="1">
    <location>
        <begin position="481"/>
        <end position="498"/>
    </location>
</feature>
<feature type="transmembrane region" description="Helical" evidence="1">
    <location>
        <begin position="194"/>
        <end position="214"/>
    </location>
</feature>
<dbReference type="KEGG" id="sbil:SANBI_002296"/>
<feature type="transmembrane region" description="Helical" evidence="1">
    <location>
        <begin position="40"/>
        <end position="65"/>
    </location>
</feature>
<gene>
    <name evidence="2" type="ORF">SANBI_002296</name>
</gene>
<feature type="transmembrane region" description="Helical" evidence="1">
    <location>
        <begin position="397"/>
        <end position="420"/>
    </location>
</feature>
<keyword evidence="1" id="KW-0812">Transmembrane</keyword>
<dbReference type="RefSeq" id="WP_319155118.1">
    <property type="nucleotide sequence ID" value="NZ_CP138359.1"/>
</dbReference>
<dbReference type="EMBL" id="CP138359">
    <property type="protein sequence ID" value="WPF81035.1"/>
    <property type="molecule type" value="Genomic_DNA"/>
</dbReference>
<protein>
    <submittedName>
        <fullName evidence="2">DUF6297 family protein</fullName>
    </submittedName>
</protein>
<accession>A0AAF1C1H6</accession>
<feature type="transmembrane region" description="Helical" evidence="1">
    <location>
        <begin position="234"/>
        <end position="253"/>
    </location>
</feature>
<dbReference type="AlphaFoldDB" id="A0AAF1C1H6"/>
<dbReference type="Proteomes" id="UP001304340">
    <property type="component" value="Chromosome"/>
</dbReference>
<feature type="transmembrane region" description="Helical" evidence="1">
    <location>
        <begin position="85"/>
        <end position="103"/>
    </location>
</feature>
<feature type="transmembrane region" description="Helical" evidence="1">
    <location>
        <begin position="124"/>
        <end position="146"/>
    </location>
</feature>
<reference evidence="3" key="1">
    <citation type="submission" date="2023-11" db="EMBL/GenBank/DDBJ databases">
        <authorList>
            <person name="Helweg L.P."/>
            <person name="Kiel A."/>
            <person name="Hitz F."/>
            <person name="Ruckert-Reed C."/>
            <person name="Busche T."/>
            <person name="Kaltschmidt B."/>
            <person name="Kaltschmidt C."/>
        </authorList>
    </citation>
    <scope>NUCLEOTIDE SEQUENCE [LARGE SCALE GENOMIC DNA]</scope>
    <source>
        <strain evidence="3">4.1</strain>
    </source>
</reference>
<proteinExistence type="predicted"/>
<organism evidence="2 3">
    <name type="scientific">Sanguibacter biliveldensis</name>
    <dbReference type="NCBI Taxonomy" id="3030830"/>
    <lineage>
        <taxon>Bacteria</taxon>
        <taxon>Bacillati</taxon>
        <taxon>Actinomycetota</taxon>
        <taxon>Actinomycetes</taxon>
        <taxon>Micrococcales</taxon>
        <taxon>Sanguibacteraceae</taxon>
        <taxon>Sanguibacter</taxon>
    </lineage>
</organism>
<evidence type="ECO:0000256" key="1">
    <source>
        <dbReference type="SAM" id="Phobius"/>
    </source>
</evidence>
<name>A0AAF1C1H6_9MICO</name>
<dbReference type="Pfam" id="PF19814">
    <property type="entry name" value="DUF6297"/>
    <property type="match status" value="1"/>
</dbReference>
<evidence type="ECO:0000313" key="3">
    <source>
        <dbReference type="Proteomes" id="UP001304340"/>
    </source>
</evidence>
<keyword evidence="1" id="KW-1133">Transmembrane helix</keyword>
<dbReference type="InterPro" id="IPR046264">
    <property type="entry name" value="DUF6297"/>
</dbReference>
<feature type="transmembrane region" description="Helical" evidence="1">
    <location>
        <begin position="426"/>
        <end position="445"/>
    </location>
</feature>
<keyword evidence="3" id="KW-1185">Reference proteome</keyword>
<evidence type="ECO:0000313" key="2">
    <source>
        <dbReference type="EMBL" id="WPF81035.1"/>
    </source>
</evidence>
<feature type="transmembrane region" description="Helical" evidence="1">
    <location>
        <begin position="158"/>
        <end position="182"/>
    </location>
</feature>
<keyword evidence="1" id="KW-0472">Membrane</keyword>